<sequence>MISHIHIGTNDLVAAKRFYQPLMVRLGWRLRFCDPSRGWAGWEPAEGGRPLFLLGRPQDGGIAAAGNGTMVAFLARDRTTVDDIHRMAIGAGAANEGDPGLRPHYHPDYYGAYFRDLDGNKICVCCHAAPID</sequence>
<feature type="domain" description="VOC" evidence="1">
    <location>
        <begin position="1"/>
        <end position="127"/>
    </location>
</feature>
<dbReference type="InterPro" id="IPR029068">
    <property type="entry name" value="Glyas_Bleomycin-R_OHBP_Dase"/>
</dbReference>
<dbReference type="InterPro" id="IPR037523">
    <property type="entry name" value="VOC_core"/>
</dbReference>
<dbReference type="PROSITE" id="PS51819">
    <property type="entry name" value="VOC"/>
    <property type="match status" value="1"/>
</dbReference>
<dbReference type="PANTHER" id="PTHR35006:SF1">
    <property type="entry name" value="BLL2941 PROTEIN"/>
    <property type="match status" value="1"/>
</dbReference>
<dbReference type="Gene3D" id="3.10.180.10">
    <property type="entry name" value="2,3-Dihydroxybiphenyl 1,2-Dioxygenase, domain 1"/>
    <property type="match status" value="1"/>
</dbReference>
<dbReference type="SUPFAM" id="SSF54593">
    <property type="entry name" value="Glyoxalase/Bleomycin resistance protein/Dihydroxybiphenyl dioxygenase"/>
    <property type="match status" value="1"/>
</dbReference>
<accession>A0ABW6ZUJ3</accession>
<evidence type="ECO:0000313" key="2">
    <source>
        <dbReference type="EMBL" id="MFG1372293.1"/>
    </source>
</evidence>
<dbReference type="RefSeq" id="WP_393992196.1">
    <property type="nucleotide sequence ID" value="NZ_JBAFVH010000004.1"/>
</dbReference>
<dbReference type="InterPro" id="IPR004360">
    <property type="entry name" value="Glyas_Fos-R_dOase_dom"/>
</dbReference>
<dbReference type="CDD" id="cd07262">
    <property type="entry name" value="VOC_like"/>
    <property type="match status" value="1"/>
</dbReference>
<dbReference type="Proteomes" id="UP001604002">
    <property type="component" value="Unassembled WGS sequence"/>
</dbReference>
<evidence type="ECO:0000259" key="1">
    <source>
        <dbReference type="PROSITE" id="PS51819"/>
    </source>
</evidence>
<organism evidence="2 3">
    <name type="scientific">Xanthobacter oligotrophicus</name>
    <dbReference type="NCBI Taxonomy" id="2607286"/>
    <lineage>
        <taxon>Bacteria</taxon>
        <taxon>Pseudomonadati</taxon>
        <taxon>Pseudomonadota</taxon>
        <taxon>Alphaproteobacteria</taxon>
        <taxon>Hyphomicrobiales</taxon>
        <taxon>Xanthobacteraceae</taxon>
        <taxon>Xanthobacter</taxon>
    </lineage>
</organism>
<reference evidence="2 3" key="1">
    <citation type="submission" date="2024-02" db="EMBL/GenBank/DDBJ databases">
        <title>Expansion and revision of Xanthobacter and proposal of Roseixanthobacter gen. nov.</title>
        <authorList>
            <person name="Soltysiak M.P.M."/>
            <person name="Jalihal A."/>
            <person name="Ory A."/>
            <person name="Chrisophersen C."/>
            <person name="Lee A.D."/>
            <person name="Boulton J."/>
            <person name="Springer M."/>
        </authorList>
    </citation>
    <scope>NUCLEOTIDE SEQUENCE [LARGE SCALE GENOMIC DNA]</scope>
    <source>
        <strain evidence="2 3">23A</strain>
    </source>
</reference>
<dbReference type="EMBL" id="JBAFVH010000004">
    <property type="protein sequence ID" value="MFG1372293.1"/>
    <property type="molecule type" value="Genomic_DNA"/>
</dbReference>
<name>A0ABW6ZUJ3_9HYPH</name>
<dbReference type="Pfam" id="PF00903">
    <property type="entry name" value="Glyoxalase"/>
    <property type="match status" value="1"/>
</dbReference>
<comment type="caution">
    <text evidence="2">The sequence shown here is derived from an EMBL/GenBank/DDBJ whole genome shotgun (WGS) entry which is preliminary data.</text>
</comment>
<proteinExistence type="predicted"/>
<evidence type="ECO:0000313" key="3">
    <source>
        <dbReference type="Proteomes" id="UP001604002"/>
    </source>
</evidence>
<keyword evidence="3" id="KW-1185">Reference proteome</keyword>
<dbReference type="PANTHER" id="PTHR35006">
    <property type="entry name" value="GLYOXALASE FAMILY PROTEIN (AFU_ORTHOLOGUE AFUA_5G14830)"/>
    <property type="match status" value="1"/>
</dbReference>
<protein>
    <submittedName>
        <fullName evidence="2">VOC family protein</fullName>
    </submittedName>
</protein>
<gene>
    <name evidence="2" type="ORF">V5F32_08970</name>
</gene>